<dbReference type="GO" id="GO:0003723">
    <property type="term" value="F:RNA binding"/>
    <property type="evidence" value="ECO:0007669"/>
    <property type="project" value="UniProtKB-KW"/>
</dbReference>
<evidence type="ECO:0000256" key="1">
    <source>
        <dbReference type="ARBA" id="ARBA00022884"/>
    </source>
</evidence>
<comment type="caution">
    <text evidence="2">The sequence shown here is derived from an EMBL/GenBank/DDBJ whole genome shotgun (WGS) entry which is preliminary data.</text>
</comment>
<keyword evidence="3" id="KW-1185">Reference proteome</keyword>
<dbReference type="InterPro" id="IPR036882">
    <property type="entry name" value="Alba-like_dom_sf"/>
</dbReference>
<name>A0AAD9PIK7_9APIC</name>
<dbReference type="Proteomes" id="UP001214638">
    <property type="component" value="Unassembled WGS sequence"/>
</dbReference>
<reference evidence="2" key="1">
    <citation type="journal article" date="2023" name="Nat. Microbiol.">
        <title>Babesia duncani multi-omics identifies virulence factors and drug targets.</title>
        <authorList>
            <person name="Singh P."/>
            <person name="Lonardi S."/>
            <person name="Liang Q."/>
            <person name="Vydyam P."/>
            <person name="Khabirova E."/>
            <person name="Fang T."/>
            <person name="Gihaz S."/>
            <person name="Thekkiniath J."/>
            <person name="Munshi M."/>
            <person name="Abel S."/>
            <person name="Ciampossin L."/>
            <person name="Batugedara G."/>
            <person name="Gupta M."/>
            <person name="Lu X.M."/>
            <person name="Lenz T."/>
            <person name="Chakravarty S."/>
            <person name="Cornillot E."/>
            <person name="Hu Y."/>
            <person name="Ma W."/>
            <person name="Gonzalez L.M."/>
            <person name="Sanchez S."/>
            <person name="Estrada K."/>
            <person name="Sanchez-Flores A."/>
            <person name="Montero E."/>
            <person name="Harb O.S."/>
            <person name="Le Roch K.G."/>
            <person name="Mamoun C.B."/>
        </authorList>
    </citation>
    <scope>NUCLEOTIDE SEQUENCE</scope>
    <source>
        <strain evidence="2">WA1</strain>
    </source>
</reference>
<proteinExistence type="predicted"/>
<dbReference type="EMBL" id="JALLKP010000004">
    <property type="protein sequence ID" value="KAK2195468.1"/>
    <property type="molecule type" value="Genomic_DNA"/>
</dbReference>
<dbReference type="RefSeq" id="XP_067802311.1">
    <property type="nucleotide sequence ID" value="XM_067948160.1"/>
</dbReference>
<dbReference type="Gene3D" id="3.30.110.20">
    <property type="entry name" value="Alba-like domain"/>
    <property type="match status" value="1"/>
</dbReference>
<evidence type="ECO:0000313" key="2">
    <source>
        <dbReference type="EMBL" id="KAK2195468.1"/>
    </source>
</evidence>
<sequence>MGKPAKETPQEDKEALELKCKEFPNSKILLISAKRPGAFLVRTASELLAGGTEVLILSALGDAMPLAIQLQMTLINKNAATTIRIETCLNKRVNTRGKHDSYTPGLQIYMRKHPEYKGSRISPGHVAFANKPENAPHTPLYDSTPTDRVCSTLAGSADFGFSDNGTSGEMAKLLLEAEHAVQDYKTLFTALALDARKAHEADAATFVATMSKCDTKHPDLKFALCRLPRNPELLKENEGLVFICIFKHKYPGNDANNMGFVYVVAPNGKNYSNEADFYTAMHETGENFMTALCDYNGIVKRGGSKTMQWMTTCRVCLVGGGANIHPKGSKLEVAKNLLNGIAEGYRHGPAPRLSFSYDEDIFRSAWQETTGLVAPQPTA</sequence>
<evidence type="ECO:0000313" key="3">
    <source>
        <dbReference type="Proteomes" id="UP001214638"/>
    </source>
</evidence>
<organism evidence="2 3">
    <name type="scientific">Babesia duncani</name>
    <dbReference type="NCBI Taxonomy" id="323732"/>
    <lineage>
        <taxon>Eukaryota</taxon>
        <taxon>Sar</taxon>
        <taxon>Alveolata</taxon>
        <taxon>Apicomplexa</taxon>
        <taxon>Aconoidasida</taxon>
        <taxon>Piroplasmida</taxon>
        <taxon>Babesiidae</taxon>
        <taxon>Babesia</taxon>
    </lineage>
</organism>
<gene>
    <name evidence="2" type="ORF">BdWA1_003144</name>
</gene>
<dbReference type="GeneID" id="94337441"/>
<keyword evidence="1" id="KW-0694">RNA-binding</keyword>
<dbReference type="AlphaFoldDB" id="A0AAD9PIK7"/>
<accession>A0AAD9PIK7</accession>
<protein>
    <submittedName>
        <fullName evidence="2">Alba-like domain superfamily</fullName>
    </submittedName>
</protein>
<dbReference type="KEGG" id="bdw:94337441"/>